<feature type="transmembrane region" description="Helical" evidence="8">
    <location>
        <begin position="42"/>
        <end position="61"/>
    </location>
</feature>
<feature type="transmembrane region" description="Helical" evidence="8">
    <location>
        <begin position="356"/>
        <end position="376"/>
    </location>
</feature>
<dbReference type="EMBL" id="JBHSUB010000004">
    <property type="protein sequence ID" value="MFC6377019.1"/>
    <property type="molecule type" value="Genomic_DNA"/>
</dbReference>
<dbReference type="InterPro" id="IPR004841">
    <property type="entry name" value="AA-permease/SLC12A_dom"/>
</dbReference>
<evidence type="ECO:0000256" key="1">
    <source>
        <dbReference type="ARBA" id="ARBA00004651"/>
    </source>
</evidence>
<dbReference type="PROSITE" id="PS00218">
    <property type="entry name" value="AMINO_ACID_PERMEASE_1"/>
    <property type="match status" value="1"/>
</dbReference>
<feature type="transmembrane region" description="Helical" evidence="8">
    <location>
        <begin position="331"/>
        <end position="350"/>
    </location>
</feature>
<organism evidence="10 11">
    <name type="scientific">Tatumella terrea</name>
    <dbReference type="NCBI Taxonomy" id="419007"/>
    <lineage>
        <taxon>Bacteria</taxon>
        <taxon>Pseudomonadati</taxon>
        <taxon>Pseudomonadota</taxon>
        <taxon>Gammaproteobacteria</taxon>
        <taxon>Enterobacterales</taxon>
        <taxon>Erwiniaceae</taxon>
        <taxon>Tatumella</taxon>
    </lineage>
</organism>
<evidence type="ECO:0000256" key="8">
    <source>
        <dbReference type="SAM" id="Phobius"/>
    </source>
</evidence>
<feature type="transmembrane region" description="Helical" evidence="8">
    <location>
        <begin position="186"/>
        <end position="209"/>
    </location>
</feature>
<protein>
    <submittedName>
        <fullName evidence="10">Amino acid permease</fullName>
    </submittedName>
</protein>
<evidence type="ECO:0000256" key="7">
    <source>
        <dbReference type="ARBA" id="ARBA00023136"/>
    </source>
</evidence>
<gene>
    <name evidence="10" type="ORF">ACFP9W_02720</name>
</gene>
<accession>A0ABW1VW66</accession>
<dbReference type="InterPro" id="IPR004840">
    <property type="entry name" value="Amino_acid_permease_CS"/>
</dbReference>
<dbReference type="Gene3D" id="1.20.1740.10">
    <property type="entry name" value="Amino acid/polyamine transporter I"/>
    <property type="match status" value="1"/>
</dbReference>
<feature type="transmembrane region" description="Helical" evidence="8">
    <location>
        <begin position="397"/>
        <end position="420"/>
    </location>
</feature>
<evidence type="ECO:0000256" key="6">
    <source>
        <dbReference type="ARBA" id="ARBA00022989"/>
    </source>
</evidence>
<evidence type="ECO:0000313" key="11">
    <source>
        <dbReference type="Proteomes" id="UP001596230"/>
    </source>
</evidence>
<keyword evidence="4 8" id="KW-0812">Transmembrane</keyword>
<evidence type="ECO:0000256" key="2">
    <source>
        <dbReference type="ARBA" id="ARBA00022448"/>
    </source>
</evidence>
<keyword evidence="6 8" id="KW-1133">Transmembrane helix</keyword>
<feature type="transmembrane region" description="Helical" evidence="8">
    <location>
        <begin position="277"/>
        <end position="297"/>
    </location>
</feature>
<keyword evidence="3" id="KW-1003">Cell membrane</keyword>
<proteinExistence type="predicted"/>
<feature type="transmembrane region" description="Helical" evidence="8">
    <location>
        <begin position="152"/>
        <end position="174"/>
    </location>
</feature>
<evidence type="ECO:0000259" key="9">
    <source>
        <dbReference type="Pfam" id="PF00324"/>
    </source>
</evidence>
<evidence type="ECO:0000256" key="3">
    <source>
        <dbReference type="ARBA" id="ARBA00022475"/>
    </source>
</evidence>
<sequence length="464" mass="50684">MQQGELKRGLKGRHLSLMALGAAIGVGLFLGSATAIKIAGPSILIGYLVGGLAIFIVMRALGEMAITNPVSGSFSRYARNFLGPLAGYLTGWTYWFMWIVTCMAEITAVGIYMHVWFPDVANWIWACSALIIMASVNYFSVKFYGEFEFWFAMIKIVTIILMIISGLGAIIFGLGNHGIATGIHNLWLHGGIFPAGVSGLLMALPLVLFSYGGIEMLGIAAGEAKEPEKTISKAVNTVFWRILIFYVGALFIIMSIYPWNELGTQGSPFVMTFEKMGIPSAAGIINFVVITAALSSCNSGIFSTGRMLLNLSEQGHALPVFKKINKRGIPVPAITFSVIMLLIGVALNYLAPGEVFVWLSAVSTFASIWTWIIILFSQLRFRAGLSAQDKAKTLLLVPLYPLSSILALLFMFGVLIIMLMQPELRGAVVVGLGWIGMLTLFYYLFGYNRQPALHREMTQRASSH</sequence>
<name>A0ABW1VW66_9GAMM</name>
<dbReference type="PANTHER" id="PTHR43495">
    <property type="entry name" value="GABA PERMEASE"/>
    <property type="match status" value="1"/>
</dbReference>
<feature type="transmembrane region" description="Helical" evidence="8">
    <location>
        <begin position="426"/>
        <end position="445"/>
    </location>
</feature>
<feature type="transmembrane region" description="Helical" evidence="8">
    <location>
        <begin position="238"/>
        <end position="257"/>
    </location>
</feature>
<dbReference type="Pfam" id="PF00324">
    <property type="entry name" value="AA_permease"/>
    <property type="match status" value="1"/>
</dbReference>
<dbReference type="Proteomes" id="UP001596230">
    <property type="component" value="Unassembled WGS sequence"/>
</dbReference>
<dbReference type="RefSeq" id="WP_212713714.1">
    <property type="nucleotide sequence ID" value="NZ_JBHSUB010000004.1"/>
</dbReference>
<feature type="transmembrane region" description="Helical" evidence="8">
    <location>
        <begin position="15"/>
        <end position="36"/>
    </location>
</feature>
<keyword evidence="5" id="KW-0029">Amino-acid transport</keyword>
<keyword evidence="11" id="KW-1185">Reference proteome</keyword>
<evidence type="ECO:0000313" key="10">
    <source>
        <dbReference type="EMBL" id="MFC6377019.1"/>
    </source>
</evidence>
<dbReference type="PANTHER" id="PTHR43495:SF6">
    <property type="entry name" value="THREONINE_SERINE TRANSPORTER YBXG-RELATED"/>
    <property type="match status" value="1"/>
</dbReference>
<reference evidence="11" key="1">
    <citation type="journal article" date="2019" name="Int. J. Syst. Evol. Microbiol.">
        <title>The Global Catalogue of Microorganisms (GCM) 10K type strain sequencing project: providing services to taxonomists for standard genome sequencing and annotation.</title>
        <authorList>
            <consortium name="The Broad Institute Genomics Platform"/>
            <consortium name="The Broad Institute Genome Sequencing Center for Infectious Disease"/>
            <person name="Wu L."/>
            <person name="Ma J."/>
        </authorList>
    </citation>
    <scope>NUCLEOTIDE SEQUENCE [LARGE SCALE GENOMIC DNA]</scope>
    <source>
        <strain evidence="11">CGMCC 1.18518</strain>
    </source>
</reference>
<evidence type="ECO:0000256" key="5">
    <source>
        <dbReference type="ARBA" id="ARBA00022970"/>
    </source>
</evidence>
<feature type="transmembrane region" description="Helical" evidence="8">
    <location>
        <begin position="120"/>
        <end position="140"/>
    </location>
</feature>
<dbReference type="PIRSF" id="PIRSF006060">
    <property type="entry name" value="AA_transporter"/>
    <property type="match status" value="1"/>
</dbReference>
<evidence type="ECO:0000256" key="4">
    <source>
        <dbReference type="ARBA" id="ARBA00022692"/>
    </source>
</evidence>
<comment type="caution">
    <text evidence="10">The sequence shown here is derived from an EMBL/GenBank/DDBJ whole genome shotgun (WGS) entry which is preliminary data.</text>
</comment>
<comment type="subcellular location">
    <subcellularLocation>
        <location evidence="1">Cell membrane</location>
        <topology evidence="1">Multi-pass membrane protein</topology>
    </subcellularLocation>
</comment>
<keyword evidence="7 8" id="KW-0472">Membrane</keyword>
<feature type="domain" description="Amino acid permease/ SLC12A" evidence="9">
    <location>
        <begin position="14"/>
        <end position="425"/>
    </location>
</feature>
<keyword evidence="2" id="KW-0813">Transport</keyword>